<protein>
    <submittedName>
        <fullName evidence="2">Uncharacterized protein</fullName>
    </submittedName>
</protein>
<evidence type="ECO:0000313" key="2">
    <source>
        <dbReference type="EMBL" id="CAD9039343.1"/>
    </source>
</evidence>
<organism evidence="2">
    <name type="scientific">Eutreptiella gymnastica</name>
    <dbReference type="NCBI Taxonomy" id="73025"/>
    <lineage>
        <taxon>Eukaryota</taxon>
        <taxon>Discoba</taxon>
        <taxon>Euglenozoa</taxon>
        <taxon>Euglenida</taxon>
        <taxon>Spirocuta</taxon>
        <taxon>Euglenophyceae</taxon>
        <taxon>Eutreptiales</taxon>
        <taxon>Eutreptiaceae</taxon>
        <taxon>Eutreptiella</taxon>
    </lineage>
</organism>
<keyword evidence="1" id="KW-0812">Transmembrane</keyword>
<dbReference type="EMBL" id="HBGA01136311">
    <property type="protein sequence ID" value="CAD9039343.1"/>
    <property type="molecule type" value="Transcribed_RNA"/>
</dbReference>
<sequence length="106" mass="11520">MIMEKGPQTAQISPMAVALPRFAVAPKGFGSRWDSGHGSGTTMGTMRRSLLPSHRKVVHTLGSLTLHQPSPSSWRTSFAIPLSLFLPSHSYVFITLTIVFASSRLV</sequence>
<gene>
    <name evidence="2" type="ORF">EGYM00392_LOCUS50508</name>
</gene>
<evidence type="ECO:0000256" key="1">
    <source>
        <dbReference type="SAM" id="Phobius"/>
    </source>
</evidence>
<name>A0A7S1NT70_9EUGL</name>
<proteinExistence type="predicted"/>
<dbReference type="AlphaFoldDB" id="A0A7S1NT70"/>
<reference evidence="2" key="1">
    <citation type="submission" date="2021-01" db="EMBL/GenBank/DDBJ databases">
        <authorList>
            <person name="Corre E."/>
            <person name="Pelletier E."/>
            <person name="Niang G."/>
            <person name="Scheremetjew M."/>
            <person name="Finn R."/>
            <person name="Kale V."/>
            <person name="Holt S."/>
            <person name="Cochrane G."/>
            <person name="Meng A."/>
            <person name="Brown T."/>
            <person name="Cohen L."/>
        </authorList>
    </citation>
    <scope>NUCLEOTIDE SEQUENCE</scope>
    <source>
        <strain evidence="2">NIES-381</strain>
    </source>
</reference>
<accession>A0A7S1NT70</accession>
<keyword evidence="1" id="KW-0472">Membrane</keyword>
<feature type="transmembrane region" description="Helical" evidence="1">
    <location>
        <begin position="78"/>
        <end position="101"/>
    </location>
</feature>
<keyword evidence="1" id="KW-1133">Transmembrane helix</keyword>